<evidence type="ECO:0000313" key="2">
    <source>
        <dbReference type="EMBL" id="PFH52699.1"/>
    </source>
</evidence>
<gene>
    <name evidence="2" type="ORF">AMATHDRAFT_2088</name>
</gene>
<dbReference type="Proteomes" id="UP000242287">
    <property type="component" value="Unassembled WGS sequence"/>
</dbReference>
<name>A0A2A9NQ74_9AGAR</name>
<reference evidence="2 3" key="1">
    <citation type="submission" date="2014-02" db="EMBL/GenBank/DDBJ databases">
        <title>Transposable element dynamics among asymbiotic and ectomycorrhizal Amanita fungi.</title>
        <authorList>
            <consortium name="DOE Joint Genome Institute"/>
            <person name="Hess J."/>
            <person name="Skrede I."/>
            <person name="Wolfe B."/>
            <person name="LaButti K."/>
            <person name="Ohm R.A."/>
            <person name="Grigoriev I.V."/>
            <person name="Pringle A."/>
        </authorList>
    </citation>
    <scope>NUCLEOTIDE SEQUENCE [LARGE SCALE GENOMIC DNA]</scope>
    <source>
        <strain evidence="2 3">SKay4041</strain>
    </source>
</reference>
<organism evidence="2 3">
    <name type="scientific">Amanita thiersii Skay4041</name>
    <dbReference type="NCBI Taxonomy" id="703135"/>
    <lineage>
        <taxon>Eukaryota</taxon>
        <taxon>Fungi</taxon>
        <taxon>Dikarya</taxon>
        <taxon>Basidiomycota</taxon>
        <taxon>Agaricomycotina</taxon>
        <taxon>Agaricomycetes</taxon>
        <taxon>Agaricomycetidae</taxon>
        <taxon>Agaricales</taxon>
        <taxon>Pluteineae</taxon>
        <taxon>Amanitaceae</taxon>
        <taxon>Amanita</taxon>
    </lineage>
</organism>
<accession>A0A2A9NQ74</accession>
<protein>
    <submittedName>
        <fullName evidence="2">Uncharacterized protein</fullName>
    </submittedName>
</protein>
<feature type="region of interest" description="Disordered" evidence="1">
    <location>
        <begin position="70"/>
        <end position="89"/>
    </location>
</feature>
<evidence type="ECO:0000313" key="3">
    <source>
        <dbReference type="Proteomes" id="UP000242287"/>
    </source>
</evidence>
<sequence length="255" mass="30607">MHLSPFKKVNKTPTNSGTGFYYIVPGYKLTRDEAKKVHSTNFCVKDSLDQLCCSDKDYTKWVWTKKSPQKPIDKKDISRPRPLGQPHSVKRPIYYDNHIRLYHEFVNGIKMGNHIYLYRRHLIEENKKCNRQIAQWRAKERASQKEQDKAWNILQCLKQKERYEDLRLKRRQDYARSHAYQIETLNQNLKYHPELRKPLLKDPKNRFLTWLRGGAELLQKYGWAISNKERNHFQHSLNGNYIPFKRAEVLPIQVQ</sequence>
<evidence type="ECO:0000256" key="1">
    <source>
        <dbReference type="SAM" id="MobiDB-lite"/>
    </source>
</evidence>
<dbReference type="EMBL" id="KZ301978">
    <property type="protein sequence ID" value="PFH52699.1"/>
    <property type="molecule type" value="Genomic_DNA"/>
</dbReference>
<proteinExistence type="predicted"/>
<keyword evidence="3" id="KW-1185">Reference proteome</keyword>
<dbReference type="AlphaFoldDB" id="A0A2A9NQ74"/>